<evidence type="ECO:0000313" key="9">
    <source>
        <dbReference type="Proteomes" id="UP000094065"/>
    </source>
</evidence>
<dbReference type="InterPro" id="IPR004045">
    <property type="entry name" value="Glutathione_S-Trfase_N"/>
</dbReference>
<dbReference type="SUPFAM" id="SSF47616">
    <property type="entry name" value="GST C-terminal domain-like"/>
    <property type="match status" value="1"/>
</dbReference>
<proteinExistence type="predicted"/>
<dbReference type="Gene3D" id="1.20.1050.10">
    <property type="match status" value="1"/>
</dbReference>
<feature type="region of interest" description="Disordered" evidence="4">
    <location>
        <begin position="213"/>
        <end position="259"/>
    </location>
</feature>
<accession>A0A1E3HEM0</accession>
<gene>
    <name evidence="8" type="ORF">L202_07398</name>
</gene>
<dbReference type="PANTHER" id="PTHR43986">
    <property type="entry name" value="ELONGATION FACTOR 1-GAMMA"/>
    <property type="match status" value="1"/>
</dbReference>
<protein>
    <recommendedName>
        <fullName evidence="10">Elongation factor 1-gamma</fullName>
    </recommendedName>
</protein>
<reference evidence="8 9" key="1">
    <citation type="submission" date="2016-06" db="EMBL/GenBank/DDBJ databases">
        <title>Evolution of pathogenesis and genome organization in the Tremellales.</title>
        <authorList>
            <person name="Cuomo C."/>
            <person name="Litvintseva A."/>
            <person name="Heitman J."/>
            <person name="Chen Y."/>
            <person name="Sun S."/>
            <person name="Springer D."/>
            <person name="Dromer F."/>
            <person name="Young S."/>
            <person name="Zeng Q."/>
            <person name="Chapman S."/>
            <person name="Gujja S."/>
            <person name="Saif S."/>
            <person name="Birren B."/>
        </authorList>
    </citation>
    <scope>NUCLEOTIDE SEQUENCE [LARGE SCALE GENOMIC DNA]</scope>
    <source>
        <strain evidence="8 9">CBS 6039</strain>
    </source>
</reference>
<evidence type="ECO:0000256" key="2">
    <source>
        <dbReference type="ARBA" id="ARBA00022917"/>
    </source>
</evidence>
<dbReference type="Pfam" id="PF00043">
    <property type="entry name" value="GST_C"/>
    <property type="match status" value="1"/>
</dbReference>
<dbReference type="AlphaFoldDB" id="A0A1E3HEM0"/>
<evidence type="ECO:0000256" key="1">
    <source>
        <dbReference type="ARBA" id="ARBA00022768"/>
    </source>
</evidence>
<dbReference type="PROSITE" id="PS50405">
    <property type="entry name" value="GST_CTER"/>
    <property type="match status" value="1"/>
</dbReference>
<dbReference type="GO" id="GO:0005634">
    <property type="term" value="C:nucleus"/>
    <property type="evidence" value="ECO:0007669"/>
    <property type="project" value="TreeGrafter"/>
</dbReference>
<evidence type="ECO:0008006" key="10">
    <source>
        <dbReference type="Google" id="ProtNLM"/>
    </source>
</evidence>
<dbReference type="InterPro" id="IPR036433">
    <property type="entry name" value="EF1B_G_C_sf"/>
</dbReference>
<dbReference type="GO" id="GO:0003746">
    <property type="term" value="F:translation elongation factor activity"/>
    <property type="evidence" value="ECO:0007669"/>
    <property type="project" value="UniProtKB-UniRule"/>
</dbReference>
<dbReference type="InterPro" id="IPR036282">
    <property type="entry name" value="Glutathione-S-Trfase_C_sf"/>
</dbReference>
<name>A0A1E3HEM0_9TREE</name>
<dbReference type="GO" id="GO:0005737">
    <property type="term" value="C:cytoplasm"/>
    <property type="evidence" value="ECO:0007669"/>
    <property type="project" value="TreeGrafter"/>
</dbReference>
<keyword evidence="9" id="KW-1185">Reference proteome</keyword>
<dbReference type="PROSITE" id="PS50404">
    <property type="entry name" value="GST_NTER"/>
    <property type="match status" value="1"/>
</dbReference>
<dbReference type="SUPFAM" id="SSF52833">
    <property type="entry name" value="Thioredoxin-like"/>
    <property type="match status" value="1"/>
</dbReference>
<dbReference type="RefSeq" id="XP_018989743.1">
    <property type="nucleotide sequence ID" value="XM_019142100.1"/>
</dbReference>
<evidence type="ECO:0000259" key="6">
    <source>
        <dbReference type="PROSITE" id="PS50404"/>
    </source>
</evidence>
<evidence type="ECO:0000256" key="3">
    <source>
        <dbReference type="PROSITE-ProRule" id="PRU00519"/>
    </source>
</evidence>
<dbReference type="PANTHER" id="PTHR43986:SF1">
    <property type="entry name" value="ELONGATION FACTOR 1-GAMMA"/>
    <property type="match status" value="1"/>
</dbReference>
<dbReference type="PROSITE" id="PS50040">
    <property type="entry name" value="EF1G_C"/>
    <property type="match status" value="1"/>
</dbReference>
<dbReference type="SFLD" id="SFLDG00358">
    <property type="entry name" value="Main_(cytGST)"/>
    <property type="match status" value="1"/>
</dbReference>
<dbReference type="Gene3D" id="3.30.70.1010">
    <property type="entry name" value="Translation elongation factor EF1B, gamma chain, conserved domain"/>
    <property type="match status" value="1"/>
</dbReference>
<dbReference type="InterPro" id="IPR001662">
    <property type="entry name" value="EF1B_G_C"/>
</dbReference>
<feature type="domain" description="GST C-terminal" evidence="7">
    <location>
        <begin position="88"/>
        <end position="216"/>
    </location>
</feature>
<dbReference type="Gene3D" id="3.40.30.10">
    <property type="entry name" value="Glutaredoxin"/>
    <property type="match status" value="1"/>
</dbReference>
<dbReference type="FunFam" id="3.30.70.1010:FF:000001">
    <property type="entry name" value="Elongation factor 1-gamma 1"/>
    <property type="match status" value="1"/>
</dbReference>
<dbReference type="OrthoDB" id="249703at2759"/>
<dbReference type="CDD" id="cd03181">
    <property type="entry name" value="GST_C_EF1Bgamma_like"/>
    <property type="match status" value="1"/>
</dbReference>
<comment type="caution">
    <text evidence="8">The sequence shown here is derived from an EMBL/GenBank/DDBJ whole genome shotgun (WGS) entry which is preliminary data.</text>
</comment>
<sequence length="423" mass="47105">MAPKLTGFPGNSRVRRVLAAAALAGVELEHDKSWSFQNDWKTEEFLQKNPFGFVPILELEDGTVIRESSAIAEYVAEIGANQTLIPSDPKGKAVVHSWQATADQEIFIPSGVANGMLAGRIPYHKPIFQAIVDKITGRIQVINDILLDQTFLVGERITLADIFIVTALTNIFTSWFDAAARAQVPNVVRYVNTVVNHPKLQAIFTPLEFSEKAPAPQTASKPKADKPKAEKPKAEKAPKAPKAPKAKEPEEEEEEPLVPAEVKVRNPLDDLPKSPFNLEDWKRAYSNLDTRGPGGSLEYFYKNFDHEGFSIWRVDFKYNEELTMPFMSNNQVGGFFNRLEASRKYLFGSVGVLGKTNDSAIAGVLVLRGQDAVPVVNVAPDWESYSFTKMNIENADEKAFFEGSMAWDLVLDGREWVDGKNFK</sequence>
<dbReference type="InterPro" id="IPR040079">
    <property type="entry name" value="Glutathione_S-Trfase"/>
</dbReference>
<feature type="domain" description="GST N-terminal" evidence="6">
    <location>
        <begin position="1"/>
        <end position="83"/>
    </location>
</feature>
<feature type="domain" description="EF-1-gamma C-terminal" evidence="5">
    <location>
        <begin position="264"/>
        <end position="423"/>
    </location>
</feature>
<dbReference type="InterPro" id="IPR004046">
    <property type="entry name" value="GST_C"/>
</dbReference>
<dbReference type="InterPro" id="IPR010987">
    <property type="entry name" value="Glutathione-S-Trfase_C-like"/>
</dbReference>
<dbReference type="STRING" id="1295533.A0A1E3HEM0"/>
<dbReference type="InterPro" id="IPR050802">
    <property type="entry name" value="EF-GSTs"/>
</dbReference>
<evidence type="ECO:0000256" key="4">
    <source>
        <dbReference type="SAM" id="MobiDB-lite"/>
    </source>
</evidence>
<dbReference type="GeneID" id="30158707"/>
<dbReference type="Pfam" id="PF00647">
    <property type="entry name" value="EF1G"/>
    <property type="match status" value="1"/>
</dbReference>
<organism evidence="8 9">
    <name type="scientific">Cryptococcus amylolentus CBS 6039</name>
    <dbReference type="NCBI Taxonomy" id="1295533"/>
    <lineage>
        <taxon>Eukaryota</taxon>
        <taxon>Fungi</taxon>
        <taxon>Dikarya</taxon>
        <taxon>Basidiomycota</taxon>
        <taxon>Agaricomycotina</taxon>
        <taxon>Tremellomycetes</taxon>
        <taxon>Tremellales</taxon>
        <taxon>Cryptococcaceae</taxon>
        <taxon>Cryptococcus</taxon>
    </lineage>
</organism>
<dbReference type="Pfam" id="PF13409">
    <property type="entry name" value="GST_N_2"/>
    <property type="match status" value="1"/>
</dbReference>
<dbReference type="InterPro" id="IPR036249">
    <property type="entry name" value="Thioredoxin-like_sf"/>
</dbReference>
<feature type="compositionally biased region" description="Basic and acidic residues" evidence="4">
    <location>
        <begin position="222"/>
        <end position="238"/>
    </location>
</feature>
<dbReference type="FunFam" id="1.20.1050.10:FF:000006">
    <property type="entry name" value="Elongation factor 1 gamma"/>
    <property type="match status" value="1"/>
</dbReference>
<dbReference type="SUPFAM" id="SSF89942">
    <property type="entry name" value="eEF1-gamma domain"/>
    <property type="match status" value="1"/>
</dbReference>
<evidence type="ECO:0000259" key="7">
    <source>
        <dbReference type="PROSITE" id="PS50405"/>
    </source>
</evidence>
<dbReference type="EMBL" id="AWGJ01000012">
    <property type="protein sequence ID" value="ODN73881.1"/>
    <property type="molecule type" value="Genomic_DNA"/>
</dbReference>
<evidence type="ECO:0000313" key="8">
    <source>
        <dbReference type="EMBL" id="ODN73881.1"/>
    </source>
</evidence>
<keyword evidence="2 3" id="KW-0648">Protein biosynthesis</keyword>
<keyword evidence="1 3" id="KW-0251">Elongation factor</keyword>
<dbReference type="Proteomes" id="UP000094065">
    <property type="component" value="Unassembled WGS sequence"/>
</dbReference>
<dbReference type="SMART" id="SM01183">
    <property type="entry name" value="EF1G"/>
    <property type="match status" value="1"/>
</dbReference>
<evidence type="ECO:0000259" key="5">
    <source>
        <dbReference type="PROSITE" id="PS50040"/>
    </source>
</evidence>
<dbReference type="SFLD" id="SFLDS00019">
    <property type="entry name" value="Glutathione_Transferase_(cytos"/>
    <property type="match status" value="1"/>
</dbReference>